<dbReference type="FunFam" id="1.10.287.130:FF:000010">
    <property type="entry name" value="Two-component sensor histidine kinase"/>
    <property type="match status" value="1"/>
</dbReference>
<evidence type="ECO:0000256" key="7">
    <source>
        <dbReference type="ARBA" id="ARBA00022692"/>
    </source>
</evidence>
<feature type="transmembrane region" description="Helical" evidence="16">
    <location>
        <begin position="238"/>
        <end position="257"/>
    </location>
</feature>
<accession>A0A0C5XMD4</accession>
<dbReference type="PRINTS" id="PR00344">
    <property type="entry name" value="BCTRLSENSOR"/>
</dbReference>
<keyword evidence="9 17" id="KW-0418">Kinase</keyword>
<dbReference type="PROSITE" id="PS50885">
    <property type="entry name" value="HAMP"/>
    <property type="match status" value="1"/>
</dbReference>
<dbReference type="SUPFAM" id="SSF47384">
    <property type="entry name" value="Homodimeric domain of signal transducing histidine kinase"/>
    <property type="match status" value="1"/>
</dbReference>
<dbReference type="EMBL" id="CP009896">
    <property type="protein sequence ID" value="AJR18622.1"/>
    <property type="molecule type" value="Genomic_DNA"/>
</dbReference>
<keyword evidence="11 16" id="KW-1133">Transmembrane helix</keyword>
<dbReference type="SMART" id="SM00388">
    <property type="entry name" value="HisKA"/>
    <property type="match status" value="1"/>
</dbReference>
<keyword evidence="18" id="KW-1185">Reference proteome</keyword>
<dbReference type="HOGENOM" id="CLU_000445_89_18_11"/>
<dbReference type="SUPFAM" id="SSF158472">
    <property type="entry name" value="HAMP domain-like"/>
    <property type="match status" value="1"/>
</dbReference>
<dbReference type="STRING" id="2045.KR76_19715"/>
<sequence>MSGTRPAPPSGAARVGRALLDRLRRLWGWLAPRLRRALTFWRRSIQARVVASTLVLSAVVISGVGWILLQQTRDGLLRHRAEVVLGEVDAEVSDARDRLEAASGTEVNAGRQQRDLVDPIIERGVSRGYAVVLAGPEGDDPPLRTGGGEYTSGLDLVSVPRSLEDHFDGVNRPTAWTYTDIVRRPRDATTGVEGPTTRVPGIIVGSQVQLPSDGKTYTLYFLFPLTEEKDTLGLVTRALLTAAGLLLALVAGLTWVVTRQVVTPIRMARQVAERLAAGRLQERLQVAGEDDIARLAYSFNQMATNLQRQIRQLEELSWVQRRFVSDVSHELRTPLTTVRMASDVLHDAREQFDPGTARAAELLQAELDRFENLLVDLLEISRFDAGAAVLTPENVNLGDVVRRVVAAAQPLADQRGIRVVVEEPRVPVRAEVDVRRVERIVRNLVTNAIDHALVDDPDEAVIVRLASDDEAAAITVRDHGIGLAPGEASMVFNRFWRSDPARTRTSGGTGLGLAIAQEDAHLHGGWLQAWGRTGQGAQFRLTVPRHNGGTLRHSPLPLIPEDAASSDAAVVGPGTVVPAREEER</sequence>
<reference evidence="17 18" key="1">
    <citation type="journal article" date="2015" name="Genome Announc.">
        <title>Complete Genome Sequence of Steroid-Transforming Nocardioides simplex VKM Ac-2033D.</title>
        <authorList>
            <person name="Shtratnikova V.Y."/>
            <person name="Schelkunov M.I."/>
            <person name="Pekov Y.A."/>
            <person name="Fokina V.V."/>
            <person name="Logacheva M.D."/>
            <person name="Sokolov S.L."/>
            <person name="Bragin E.Y."/>
            <person name="Ashapkin V.V."/>
            <person name="Donova M.V."/>
        </authorList>
    </citation>
    <scope>NUCLEOTIDE SEQUENCE [LARGE SCALE GENOMIC DNA]</scope>
    <source>
        <strain evidence="17 18">VKM Ac-2033D</strain>
    </source>
</reference>
<evidence type="ECO:0000313" key="17">
    <source>
        <dbReference type="EMBL" id="AJR18622.1"/>
    </source>
</evidence>
<dbReference type="InterPro" id="IPR003661">
    <property type="entry name" value="HisK_dim/P_dom"/>
</dbReference>
<dbReference type="SMART" id="SM00304">
    <property type="entry name" value="HAMP"/>
    <property type="match status" value="1"/>
</dbReference>
<dbReference type="InterPro" id="IPR003594">
    <property type="entry name" value="HATPase_dom"/>
</dbReference>
<evidence type="ECO:0000256" key="3">
    <source>
        <dbReference type="ARBA" id="ARBA00012438"/>
    </source>
</evidence>
<feature type="compositionally biased region" description="Low complexity" evidence="15">
    <location>
        <begin position="568"/>
        <end position="578"/>
    </location>
</feature>
<dbReference type="InterPro" id="IPR050428">
    <property type="entry name" value="TCS_sensor_his_kinase"/>
</dbReference>
<dbReference type="SUPFAM" id="SSF55874">
    <property type="entry name" value="ATPase domain of HSP90 chaperone/DNA topoisomerase II/histidine kinase"/>
    <property type="match status" value="1"/>
</dbReference>
<keyword evidence="13 16" id="KW-0472">Membrane</keyword>
<gene>
    <name evidence="17" type="ORF">KR76_19715</name>
</gene>
<keyword evidence="10" id="KW-0067">ATP-binding</keyword>
<dbReference type="Pfam" id="PF00512">
    <property type="entry name" value="HisKA"/>
    <property type="match status" value="1"/>
</dbReference>
<evidence type="ECO:0000256" key="12">
    <source>
        <dbReference type="ARBA" id="ARBA00023012"/>
    </source>
</evidence>
<name>A0A0C5XMD4_NOCSI</name>
<dbReference type="SMART" id="SM00387">
    <property type="entry name" value="HATPase_c"/>
    <property type="match status" value="1"/>
</dbReference>
<dbReference type="PROSITE" id="PS50109">
    <property type="entry name" value="HIS_KIN"/>
    <property type="match status" value="1"/>
</dbReference>
<dbReference type="InterPro" id="IPR036097">
    <property type="entry name" value="HisK_dim/P_sf"/>
</dbReference>
<dbReference type="KEGG" id="psim:KR76_19715"/>
<evidence type="ECO:0000256" key="8">
    <source>
        <dbReference type="ARBA" id="ARBA00022741"/>
    </source>
</evidence>
<keyword evidence="12" id="KW-0902">Two-component regulatory system</keyword>
<organism evidence="17 18">
    <name type="scientific">Nocardioides simplex</name>
    <name type="common">Arthrobacter simplex</name>
    <dbReference type="NCBI Taxonomy" id="2045"/>
    <lineage>
        <taxon>Bacteria</taxon>
        <taxon>Bacillati</taxon>
        <taxon>Actinomycetota</taxon>
        <taxon>Actinomycetes</taxon>
        <taxon>Propionibacteriales</taxon>
        <taxon>Nocardioidaceae</taxon>
        <taxon>Pimelobacter</taxon>
    </lineage>
</organism>
<dbReference type="InterPro" id="IPR047669">
    <property type="entry name" value="MtrAB_MtrB"/>
</dbReference>
<feature type="region of interest" description="Disordered" evidence="15">
    <location>
        <begin position="564"/>
        <end position="584"/>
    </location>
</feature>
<dbReference type="PANTHER" id="PTHR45436:SF5">
    <property type="entry name" value="SENSOR HISTIDINE KINASE TRCS"/>
    <property type="match status" value="1"/>
</dbReference>
<evidence type="ECO:0000256" key="4">
    <source>
        <dbReference type="ARBA" id="ARBA00022475"/>
    </source>
</evidence>
<dbReference type="RefSeq" id="WP_235318972.1">
    <property type="nucleotide sequence ID" value="NZ_BJMC01000022.1"/>
</dbReference>
<dbReference type="Gene3D" id="6.10.340.10">
    <property type="match status" value="1"/>
</dbReference>
<evidence type="ECO:0000256" key="15">
    <source>
        <dbReference type="SAM" id="MobiDB-lite"/>
    </source>
</evidence>
<evidence type="ECO:0000256" key="2">
    <source>
        <dbReference type="ARBA" id="ARBA00004651"/>
    </source>
</evidence>
<keyword evidence="4" id="KW-1003">Cell membrane</keyword>
<dbReference type="NCBIfam" id="NF040691">
    <property type="entry name" value="MtrAB_MtrB"/>
    <property type="match status" value="1"/>
</dbReference>
<comment type="subcellular location">
    <subcellularLocation>
        <location evidence="2">Cell membrane</location>
        <topology evidence="2">Multi-pass membrane protein</topology>
    </subcellularLocation>
</comment>
<dbReference type="InterPro" id="IPR004358">
    <property type="entry name" value="Sig_transdc_His_kin-like_C"/>
</dbReference>
<dbReference type="Pfam" id="PF00672">
    <property type="entry name" value="HAMP"/>
    <property type="match status" value="1"/>
</dbReference>
<keyword evidence="5" id="KW-0597">Phosphoprotein</keyword>
<dbReference type="PANTHER" id="PTHR45436">
    <property type="entry name" value="SENSOR HISTIDINE KINASE YKOH"/>
    <property type="match status" value="1"/>
</dbReference>
<dbReference type="AlphaFoldDB" id="A0A0C5XMD4"/>
<evidence type="ECO:0000313" key="18">
    <source>
        <dbReference type="Proteomes" id="UP000030300"/>
    </source>
</evidence>
<dbReference type="GO" id="GO:0005524">
    <property type="term" value="F:ATP binding"/>
    <property type="evidence" value="ECO:0007669"/>
    <property type="project" value="UniProtKB-KW"/>
</dbReference>
<dbReference type="CDD" id="cd00082">
    <property type="entry name" value="HisKA"/>
    <property type="match status" value="1"/>
</dbReference>
<keyword evidence="8" id="KW-0547">Nucleotide-binding</keyword>
<dbReference type="EC" id="2.7.13.3" evidence="3"/>
<evidence type="ECO:0000256" key="11">
    <source>
        <dbReference type="ARBA" id="ARBA00022989"/>
    </source>
</evidence>
<evidence type="ECO:0000256" key="6">
    <source>
        <dbReference type="ARBA" id="ARBA00022679"/>
    </source>
</evidence>
<proteinExistence type="predicted"/>
<evidence type="ECO:0000256" key="14">
    <source>
        <dbReference type="ARBA" id="ARBA00035305"/>
    </source>
</evidence>
<dbReference type="Gene3D" id="3.30.565.10">
    <property type="entry name" value="Histidine kinase-like ATPase, C-terminal domain"/>
    <property type="match status" value="1"/>
</dbReference>
<evidence type="ECO:0000256" key="9">
    <source>
        <dbReference type="ARBA" id="ARBA00022777"/>
    </source>
</evidence>
<evidence type="ECO:0000256" key="16">
    <source>
        <dbReference type="SAM" id="Phobius"/>
    </source>
</evidence>
<dbReference type="Gene3D" id="1.10.287.130">
    <property type="match status" value="1"/>
</dbReference>
<dbReference type="GO" id="GO:0000155">
    <property type="term" value="F:phosphorelay sensor kinase activity"/>
    <property type="evidence" value="ECO:0007669"/>
    <property type="project" value="InterPro"/>
</dbReference>
<dbReference type="GO" id="GO:0005886">
    <property type="term" value="C:plasma membrane"/>
    <property type="evidence" value="ECO:0007669"/>
    <property type="project" value="UniProtKB-SubCell"/>
</dbReference>
<dbReference type="CDD" id="cd06225">
    <property type="entry name" value="HAMP"/>
    <property type="match status" value="1"/>
</dbReference>
<dbReference type="InterPro" id="IPR003660">
    <property type="entry name" value="HAMP_dom"/>
</dbReference>
<dbReference type="InterPro" id="IPR036890">
    <property type="entry name" value="HATPase_C_sf"/>
</dbReference>
<feature type="transmembrane region" description="Helical" evidence="16">
    <location>
        <begin position="49"/>
        <end position="69"/>
    </location>
</feature>
<dbReference type="CDD" id="cd00075">
    <property type="entry name" value="HATPase"/>
    <property type="match status" value="1"/>
</dbReference>
<dbReference type="Proteomes" id="UP000030300">
    <property type="component" value="Chromosome"/>
</dbReference>
<dbReference type="GeneID" id="96611028"/>
<evidence type="ECO:0000256" key="1">
    <source>
        <dbReference type="ARBA" id="ARBA00000085"/>
    </source>
</evidence>
<keyword evidence="6 17" id="KW-0808">Transferase</keyword>
<protein>
    <recommendedName>
        <fullName evidence="14">Sensor histidine kinase MtrB</fullName>
        <ecNumber evidence="3">2.7.13.3</ecNumber>
    </recommendedName>
</protein>
<comment type="catalytic activity">
    <reaction evidence="1">
        <text>ATP + protein L-histidine = ADP + protein N-phospho-L-histidine.</text>
        <dbReference type="EC" id="2.7.13.3"/>
    </reaction>
</comment>
<evidence type="ECO:0000256" key="10">
    <source>
        <dbReference type="ARBA" id="ARBA00022840"/>
    </source>
</evidence>
<evidence type="ECO:0000256" key="13">
    <source>
        <dbReference type="ARBA" id="ARBA00023136"/>
    </source>
</evidence>
<evidence type="ECO:0000256" key="5">
    <source>
        <dbReference type="ARBA" id="ARBA00022553"/>
    </source>
</evidence>
<dbReference type="Pfam" id="PF02518">
    <property type="entry name" value="HATPase_c"/>
    <property type="match status" value="1"/>
</dbReference>
<dbReference type="FunFam" id="3.30.565.10:FF:000013">
    <property type="entry name" value="Two-component sensor histidine kinase"/>
    <property type="match status" value="1"/>
</dbReference>
<keyword evidence="7 16" id="KW-0812">Transmembrane</keyword>
<dbReference type="InterPro" id="IPR005467">
    <property type="entry name" value="His_kinase_dom"/>
</dbReference>